<dbReference type="RefSeq" id="WP_080620555.1">
    <property type="nucleotide sequence ID" value="NZ_CAWMZI010000001.1"/>
</dbReference>
<evidence type="ECO:0000313" key="2">
    <source>
        <dbReference type="EMBL" id="ARC35616.1"/>
    </source>
</evidence>
<feature type="transmembrane region" description="Helical" evidence="1">
    <location>
        <begin position="144"/>
        <end position="164"/>
    </location>
</feature>
<evidence type="ECO:0000256" key="1">
    <source>
        <dbReference type="SAM" id="Phobius"/>
    </source>
</evidence>
<name>A0A1V0GP28_9RHOB</name>
<feature type="transmembrane region" description="Helical" evidence="1">
    <location>
        <begin position="12"/>
        <end position="32"/>
    </location>
</feature>
<dbReference type="Proteomes" id="UP000191257">
    <property type="component" value="Chromosome"/>
</dbReference>
<proteinExistence type="predicted"/>
<keyword evidence="1" id="KW-0812">Transmembrane</keyword>
<dbReference type="eggNOG" id="ENOG5032RJQ">
    <property type="taxonomic scope" value="Bacteria"/>
</dbReference>
<keyword evidence="1" id="KW-1133">Transmembrane helix</keyword>
<dbReference type="EMBL" id="CP020442">
    <property type="protein sequence ID" value="ARC35616.1"/>
    <property type="molecule type" value="Genomic_DNA"/>
</dbReference>
<keyword evidence="1" id="KW-0472">Membrane</keyword>
<reference evidence="2" key="1">
    <citation type="submission" date="2017-12" db="EMBL/GenBank/DDBJ databases">
        <title>FDA dAtabase for Regulatory Grade micrObial Sequences (FDA-ARGOS): Supporting development and validation of Infectious Disease Dx tests.</title>
        <authorList>
            <person name="Campos J."/>
            <person name="Goldberg B."/>
            <person name="Tallon L."/>
            <person name="Sadzewicz L."/>
            <person name="Sengamalay N."/>
            <person name="Ott S."/>
            <person name="Godinez A."/>
            <person name="Nagaraj S."/>
            <person name="Vyas G."/>
            <person name="Aluvathingal J."/>
            <person name="Nadendla S."/>
            <person name="Geyer C."/>
            <person name="Nandy P."/>
            <person name="Hobson J."/>
            <person name="Sichtig H."/>
        </authorList>
    </citation>
    <scope>NUCLEOTIDE SEQUENCE</scope>
    <source>
        <strain evidence="2">FDAARGOS_252</strain>
    </source>
</reference>
<protein>
    <submittedName>
        <fullName evidence="2">Rod shape-determining protein MreD</fullName>
    </submittedName>
</protein>
<dbReference type="KEGG" id="pye:A6J80_03790"/>
<dbReference type="STRING" id="147645.A6J80_03790"/>
<accession>A0A1V0GP28</accession>
<feature type="transmembrane region" description="Helical" evidence="1">
    <location>
        <begin position="61"/>
        <end position="88"/>
    </location>
</feature>
<sequence>MIDAARHQRLVGTALYVLLFLAVLLLRLLPLAPGRVPVPGPDIALCLTLAWILRRPDQVPVLVVAALFLLEDILLLRPPGLWAAIVVLGSDAARRREHRWRELPFVIEWLRVATLLAIMALAGRLALSMFFLPLPPLGQAVLQYIATVAAWPVVAGLLAWPLGLRRTPSEIETR</sequence>
<gene>
    <name evidence="2" type="ORF">A6J80_03790</name>
</gene>
<feature type="transmembrane region" description="Helical" evidence="1">
    <location>
        <begin position="109"/>
        <end position="132"/>
    </location>
</feature>
<keyword evidence="3" id="KW-1185">Reference proteome</keyword>
<organism evidence="2 3">
    <name type="scientific">Paracoccus yeei</name>
    <dbReference type="NCBI Taxonomy" id="147645"/>
    <lineage>
        <taxon>Bacteria</taxon>
        <taxon>Pseudomonadati</taxon>
        <taxon>Pseudomonadota</taxon>
        <taxon>Alphaproteobacteria</taxon>
        <taxon>Rhodobacterales</taxon>
        <taxon>Paracoccaceae</taxon>
        <taxon>Paracoccus</taxon>
    </lineage>
</organism>
<dbReference type="AlphaFoldDB" id="A0A1V0GP28"/>
<evidence type="ECO:0000313" key="3">
    <source>
        <dbReference type="Proteomes" id="UP000191257"/>
    </source>
</evidence>